<accession>A0A6P2H5B5</accession>
<evidence type="ECO:0000256" key="1">
    <source>
        <dbReference type="SAM" id="MobiDB-lite"/>
    </source>
</evidence>
<sequence length="258" mass="28573">MGAMRPLLVVELTPWLDEHPGFSTAAEPLAIQQFVAQLAIEAFDETILPWATGRDEGRADRRVAQPAHDTGSGKLRTVVRPDERRLAIQPHQPRQHQNHVLRAQAGADLDRQTFPRVFIDNAPHLQDPAVYQLIVDEVVAPDRIGPRRAGQANVAAAASATPAPSRDTQLQGSPRAAHPRFAQRQPGRDTSIPKARHLLRRCDQLLAQKPVFLRLSRFVGRHPAAQARVTAALRCDSPRRIRTSSASRRPVGVFIFFG</sequence>
<dbReference type="EMBL" id="CABVQD010000001">
    <property type="protein sequence ID" value="VWB10706.1"/>
    <property type="molecule type" value="Genomic_DNA"/>
</dbReference>
<name>A0A6P2H5B5_9BURK</name>
<evidence type="ECO:0000313" key="3">
    <source>
        <dbReference type="Proteomes" id="UP000494330"/>
    </source>
</evidence>
<keyword evidence="3" id="KW-1185">Reference proteome</keyword>
<organism evidence="2 3">
    <name type="scientific">Burkholderia paludis</name>
    <dbReference type="NCBI Taxonomy" id="1506587"/>
    <lineage>
        <taxon>Bacteria</taxon>
        <taxon>Pseudomonadati</taxon>
        <taxon>Pseudomonadota</taxon>
        <taxon>Betaproteobacteria</taxon>
        <taxon>Burkholderiales</taxon>
        <taxon>Burkholderiaceae</taxon>
        <taxon>Burkholderia</taxon>
        <taxon>Burkholderia cepacia complex</taxon>
    </lineage>
</organism>
<reference evidence="2 3" key="1">
    <citation type="submission" date="2019-09" db="EMBL/GenBank/DDBJ databases">
        <authorList>
            <person name="Depoorter E."/>
        </authorList>
    </citation>
    <scope>NUCLEOTIDE SEQUENCE [LARGE SCALE GENOMIC DNA]</scope>
    <source>
        <strain evidence="2">LMG 30113</strain>
    </source>
</reference>
<dbReference type="Proteomes" id="UP000494330">
    <property type="component" value="Unassembled WGS sequence"/>
</dbReference>
<gene>
    <name evidence="2" type="ORF">BPA30113_00200</name>
</gene>
<evidence type="ECO:0000313" key="2">
    <source>
        <dbReference type="EMBL" id="VWB10706.1"/>
    </source>
</evidence>
<feature type="region of interest" description="Disordered" evidence="1">
    <location>
        <begin position="150"/>
        <end position="192"/>
    </location>
</feature>
<feature type="compositionally biased region" description="Low complexity" evidence="1">
    <location>
        <begin position="150"/>
        <end position="163"/>
    </location>
</feature>
<dbReference type="AlphaFoldDB" id="A0A6P2H5B5"/>
<proteinExistence type="predicted"/>
<protein>
    <submittedName>
        <fullName evidence="2">Uncharacterized protein</fullName>
    </submittedName>
</protein>